<evidence type="ECO:0000256" key="6">
    <source>
        <dbReference type="ARBA" id="ARBA00022918"/>
    </source>
</evidence>
<dbReference type="InterPro" id="IPR043502">
    <property type="entry name" value="DNA/RNA_pol_sf"/>
</dbReference>
<keyword evidence="9" id="KW-1185">Reference proteome</keyword>
<keyword evidence="4" id="KW-0255">Endonuclease</keyword>
<dbReference type="InterPro" id="IPR050951">
    <property type="entry name" value="Retrovirus_Pol_polyprotein"/>
</dbReference>
<dbReference type="Gene3D" id="3.30.420.10">
    <property type="entry name" value="Ribonuclease H-like superfamily/Ribonuclease H"/>
    <property type="match status" value="1"/>
</dbReference>
<dbReference type="InterPro" id="IPR041373">
    <property type="entry name" value="RT_RNaseH"/>
</dbReference>
<reference evidence="8" key="1">
    <citation type="journal article" date="2022" name="Int. J. Mol. Sci.">
        <title>Draft Genome of Tanacetum Coccineum: Genomic Comparison of Closely Related Tanacetum-Family Plants.</title>
        <authorList>
            <person name="Yamashiro T."/>
            <person name="Shiraishi A."/>
            <person name="Nakayama K."/>
            <person name="Satake H."/>
        </authorList>
    </citation>
    <scope>NUCLEOTIDE SEQUENCE</scope>
</reference>
<gene>
    <name evidence="8" type="ORF">Tco_0937698</name>
</gene>
<reference evidence="8" key="2">
    <citation type="submission" date="2022-01" db="EMBL/GenBank/DDBJ databases">
        <authorList>
            <person name="Yamashiro T."/>
            <person name="Shiraishi A."/>
            <person name="Satake H."/>
            <person name="Nakayama K."/>
        </authorList>
    </citation>
    <scope>NUCLEOTIDE SEQUENCE</scope>
</reference>
<dbReference type="InterPro" id="IPR012337">
    <property type="entry name" value="RNaseH-like_sf"/>
</dbReference>
<comment type="caution">
    <text evidence="8">The sequence shown here is derived from an EMBL/GenBank/DDBJ whole genome shotgun (WGS) entry which is preliminary data.</text>
</comment>
<evidence type="ECO:0000256" key="2">
    <source>
        <dbReference type="ARBA" id="ARBA00022695"/>
    </source>
</evidence>
<keyword evidence="1" id="KW-0808">Transferase</keyword>
<organism evidence="8 9">
    <name type="scientific">Tanacetum coccineum</name>
    <dbReference type="NCBI Taxonomy" id="301880"/>
    <lineage>
        <taxon>Eukaryota</taxon>
        <taxon>Viridiplantae</taxon>
        <taxon>Streptophyta</taxon>
        <taxon>Embryophyta</taxon>
        <taxon>Tracheophyta</taxon>
        <taxon>Spermatophyta</taxon>
        <taxon>Magnoliopsida</taxon>
        <taxon>eudicotyledons</taxon>
        <taxon>Gunneridae</taxon>
        <taxon>Pentapetalae</taxon>
        <taxon>asterids</taxon>
        <taxon>campanulids</taxon>
        <taxon>Asterales</taxon>
        <taxon>Asteraceae</taxon>
        <taxon>Asteroideae</taxon>
        <taxon>Anthemideae</taxon>
        <taxon>Anthemidinae</taxon>
        <taxon>Tanacetum</taxon>
    </lineage>
</organism>
<dbReference type="InterPro" id="IPR036397">
    <property type="entry name" value="RNaseH_sf"/>
</dbReference>
<sequence>MGVVLHQEGHPIAYLSKALSPRHQALSTYEKEFLAVMIALDRWRGYLLDRHFKIKTDHFSLNYLLDQRLTTPFQTKLLPKLLGFDYEISYKKGAENRATDALSRCSELNTIIATTVTTDLLKRIQDSWNQDKSLHRGHYGVQATLQNLKAMVYWKGMKKWVKNKVKDCDVCQKNKPDLSAYPDRLSKYAHFMALHHPFTASIVAQVFMDNVFKLHELPHSIISERDKVFLSNFWKSLFKVLKVDLHMSTAYHPQSDGQTEVVNRCLECYLRCMTGDKPKEWMQWLSLAEYWYNTNFHSSTNITPFEAVYGQPPPTYVPYESGDSPVESVDRSLQAREQTIQQLKFHLQRSQDRMRNLANKHRTDRQFEVGMWVYVKLQPQRQIYNVFHVSQLKKCTHPVEASGVLPAIDSEGLLFKTPAAILDRRLGKVRNSPGLVNLLKMLLGRLMVI</sequence>
<evidence type="ECO:0000256" key="4">
    <source>
        <dbReference type="ARBA" id="ARBA00022759"/>
    </source>
</evidence>
<dbReference type="Pfam" id="PF17921">
    <property type="entry name" value="Integrase_H2C2"/>
    <property type="match status" value="1"/>
</dbReference>
<dbReference type="Proteomes" id="UP001151760">
    <property type="component" value="Unassembled WGS sequence"/>
</dbReference>
<feature type="domain" description="Integrase catalytic" evidence="7">
    <location>
        <begin position="155"/>
        <end position="312"/>
    </location>
</feature>
<evidence type="ECO:0000256" key="1">
    <source>
        <dbReference type="ARBA" id="ARBA00022679"/>
    </source>
</evidence>
<dbReference type="CDD" id="cd09274">
    <property type="entry name" value="RNase_HI_RT_Ty3"/>
    <property type="match status" value="1"/>
</dbReference>
<dbReference type="InterPro" id="IPR041588">
    <property type="entry name" value="Integrase_H2C2"/>
</dbReference>
<dbReference type="Gene3D" id="1.10.340.70">
    <property type="match status" value="1"/>
</dbReference>
<keyword evidence="6" id="KW-0695">RNA-directed DNA polymerase</keyword>
<dbReference type="InterPro" id="IPR001584">
    <property type="entry name" value="Integrase_cat-core"/>
</dbReference>
<dbReference type="SUPFAM" id="SSF56672">
    <property type="entry name" value="DNA/RNA polymerases"/>
    <property type="match status" value="1"/>
</dbReference>
<proteinExistence type="predicted"/>
<accession>A0ABQ5DGZ5</accession>
<dbReference type="SUPFAM" id="SSF53098">
    <property type="entry name" value="Ribonuclease H-like"/>
    <property type="match status" value="1"/>
</dbReference>
<dbReference type="PANTHER" id="PTHR37984:SF5">
    <property type="entry name" value="PROTEIN NYNRIN-LIKE"/>
    <property type="match status" value="1"/>
</dbReference>
<protein>
    <submittedName>
        <fullName evidence="8">Retrotransposon-related protein</fullName>
    </submittedName>
</protein>
<dbReference type="PANTHER" id="PTHR37984">
    <property type="entry name" value="PROTEIN CBG26694"/>
    <property type="match status" value="1"/>
</dbReference>
<keyword evidence="5" id="KW-0378">Hydrolase</keyword>
<evidence type="ECO:0000256" key="5">
    <source>
        <dbReference type="ARBA" id="ARBA00022801"/>
    </source>
</evidence>
<evidence type="ECO:0000313" key="9">
    <source>
        <dbReference type="Proteomes" id="UP001151760"/>
    </source>
</evidence>
<evidence type="ECO:0000259" key="7">
    <source>
        <dbReference type="PROSITE" id="PS50994"/>
    </source>
</evidence>
<evidence type="ECO:0000313" key="8">
    <source>
        <dbReference type="EMBL" id="GJT37833.1"/>
    </source>
</evidence>
<dbReference type="Pfam" id="PF17917">
    <property type="entry name" value="RT_RNaseH"/>
    <property type="match status" value="1"/>
</dbReference>
<dbReference type="PROSITE" id="PS50994">
    <property type="entry name" value="INTEGRASE"/>
    <property type="match status" value="1"/>
</dbReference>
<keyword evidence="3" id="KW-0540">Nuclease</keyword>
<keyword evidence="2" id="KW-0548">Nucleotidyltransferase</keyword>
<dbReference type="EMBL" id="BQNB010015256">
    <property type="protein sequence ID" value="GJT37833.1"/>
    <property type="molecule type" value="Genomic_DNA"/>
</dbReference>
<name>A0ABQ5DGZ5_9ASTR</name>
<evidence type="ECO:0000256" key="3">
    <source>
        <dbReference type="ARBA" id="ARBA00022722"/>
    </source>
</evidence>